<dbReference type="HOGENOM" id="CLU_1134172_0_0_1"/>
<keyword evidence="2" id="KW-1185">Reference proteome</keyword>
<sequence>MNFYRIIQSNPLFHYVLKRFSFQIQWDSKVKQLAGVASWHLSTSPFRLHFHMRVSITLIVYSNGSSTGATASLTTCLKIPTWPKTAAGWAAVFNYAAGSSHMLCVAIVIALHHYRIWYVVSRGVIVCASDQGIQGGTKDTEELRYTSVSNDNSYAFTIWPAFSVSAARSLQSVFTLLLYNYLLTRRDFQYLKVILGECHALGFEVVLLKALLTSLFPVNFLFSSAIDIMARPLSFIPDSLDPRID</sequence>
<dbReference type="Proteomes" id="UP000054279">
    <property type="component" value="Unassembled WGS sequence"/>
</dbReference>
<proteinExistence type="predicted"/>
<gene>
    <name evidence="1" type="ORF">M422DRAFT_55823</name>
</gene>
<dbReference type="EMBL" id="KN837399">
    <property type="protein sequence ID" value="KIJ25785.1"/>
    <property type="molecule type" value="Genomic_DNA"/>
</dbReference>
<organism evidence="1 2">
    <name type="scientific">Sphaerobolus stellatus (strain SS14)</name>
    <dbReference type="NCBI Taxonomy" id="990650"/>
    <lineage>
        <taxon>Eukaryota</taxon>
        <taxon>Fungi</taxon>
        <taxon>Dikarya</taxon>
        <taxon>Basidiomycota</taxon>
        <taxon>Agaricomycotina</taxon>
        <taxon>Agaricomycetes</taxon>
        <taxon>Phallomycetidae</taxon>
        <taxon>Geastrales</taxon>
        <taxon>Sphaerobolaceae</taxon>
        <taxon>Sphaerobolus</taxon>
    </lineage>
</organism>
<evidence type="ECO:0000313" key="1">
    <source>
        <dbReference type="EMBL" id="KIJ25785.1"/>
    </source>
</evidence>
<evidence type="ECO:0000313" key="2">
    <source>
        <dbReference type="Proteomes" id="UP000054279"/>
    </source>
</evidence>
<name>A0A0C9UKK0_SPHS4</name>
<dbReference type="AlphaFoldDB" id="A0A0C9UKK0"/>
<protein>
    <submittedName>
        <fullName evidence="1">Uncharacterized protein</fullName>
    </submittedName>
</protein>
<accession>A0A0C9UKK0</accession>
<reference evidence="1 2" key="1">
    <citation type="submission" date="2014-06" db="EMBL/GenBank/DDBJ databases">
        <title>Evolutionary Origins and Diversification of the Mycorrhizal Mutualists.</title>
        <authorList>
            <consortium name="DOE Joint Genome Institute"/>
            <consortium name="Mycorrhizal Genomics Consortium"/>
            <person name="Kohler A."/>
            <person name="Kuo A."/>
            <person name="Nagy L.G."/>
            <person name="Floudas D."/>
            <person name="Copeland A."/>
            <person name="Barry K.W."/>
            <person name="Cichocki N."/>
            <person name="Veneault-Fourrey C."/>
            <person name="LaButti K."/>
            <person name="Lindquist E.A."/>
            <person name="Lipzen A."/>
            <person name="Lundell T."/>
            <person name="Morin E."/>
            <person name="Murat C."/>
            <person name="Riley R."/>
            <person name="Ohm R."/>
            <person name="Sun H."/>
            <person name="Tunlid A."/>
            <person name="Henrissat B."/>
            <person name="Grigoriev I.V."/>
            <person name="Hibbett D.S."/>
            <person name="Martin F."/>
        </authorList>
    </citation>
    <scope>NUCLEOTIDE SEQUENCE [LARGE SCALE GENOMIC DNA]</scope>
    <source>
        <strain evidence="1 2">SS14</strain>
    </source>
</reference>